<organism evidence="1 2">
    <name type="scientific">Jatropha curcas</name>
    <name type="common">Barbados nut</name>
    <dbReference type="NCBI Taxonomy" id="180498"/>
    <lineage>
        <taxon>Eukaryota</taxon>
        <taxon>Viridiplantae</taxon>
        <taxon>Streptophyta</taxon>
        <taxon>Embryophyta</taxon>
        <taxon>Tracheophyta</taxon>
        <taxon>Spermatophyta</taxon>
        <taxon>Magnoliopsida</taxon>
        <taxon>eudicotyledons</taxon>
        <taxon>Gunneridae</taxon>
        <taxon>Pentapetalae</taxon>
        <taxon>rosids</taxon>
        <taxon>fabids</taxon>
        <taxon>Malpighiales</taxon>
        <taxon>Euphorbiaceae</taxon>
        <taxon>Crotonoideae</taxon>
        <taxon>Jatropheae</taxon>
        <taxon>Jatropha</taxon>
    </lineage>
</organism>
<reference evidence="1 2" key="1">
    <citation type="journal article" date="2014" name="PLoS ONE">
        <title>Global Analysis of Gene Expression Profiles in Physic Nut (Jatropha curcas L.) Seedlings Exposed to Salt Stress.</title>
        <authorList>
            <person name="Zhang L."/>
            <person name="Zhang C."/>
            <person name="Wu P."/>
            <person name="Chen Y."/>
            <person name="Li M."/>
            <person name="Jiang H."/>
            <person name="Wu G."/>
        </authorList>
    </citation>
    <scope>NUCLEOTIDE SEQUENCE [LARGE SCALE GENOMIC DNA]</scope>
    <source>
        <strain evidence="2">cv. GZQX0401</strain>
        <tissue evidence="1">Young leaves</tissue>
    </source>
</reference>
<keyword evidence="2" id="KW-1185">Reference proteome</keyword>
<dbReference type="AlphaFoldDB" id="A0A067KTJ2"/>
<dbReference type="Proteomes" id="UP000027138">
    <property type="component" value="Unassembled WGS sequence"/>
</dbReference>
<proteinExistence type="predicted"/>
<sequence>MEVTSGQAMVASLERKRDEKVPFTVAVELPSIPVESGDSSHQEELRLIPHAAVSNST</sequence>
<evidence type="ECO:0000313" key="1">
    <source>
        <dbReference type="EMBL" id="KDP39477.1"/>
    </source>
</evidence>
<gene>
    <name evidence="1" type="ORF">JCGZ_04141</name>
</gene>
<evidence type="ECO:0000313" key="2">
    <source>
        <dbReference type="Proteomes" id="UP000027138"/>
    </source>
</evidence>
<name>A0A067KTJ2_JATCU</name>
<dbReference type="EMBL" id="KK914349">
    <property type="protein sequence ID" value="KDP39477.1"/>
    <property type="molecule type" value="Genomic_DNA"/>
</dbReference>
<accession>A0A067KTJ2</accession>
<protein>
    <submittedName>
        <fullName evidence="1">Uncharacterized protein</fullName>
    </submittedName>
</protein>